<feature type="signal peptide" evidence="1">
    <location>
        <begin position="1"/>
        <end position="27"/>
    </location>
</feature>
<gene>
    <name evidence="4" type="ORF">KUA55_01195</name>
</gene>
<sequence>MSIKKKILALLPIVLALSFIFATPAHADDFSVEANAGYAIDAESGKILFNQNGDTPLGIASVTKILSAYLVLEAVKNNQITWETPVPISTYAADLSTVAGLSNVPLNTTDTYTVKDLFDGMLIESGNACAVALAELISGNEPQFVNQMRERLTTWGITDAKIVTASGLPVSFSGDNRYPGTADDDENLMSARDVAIVAQKLVTDYPEVLQTTSITEMTFGANTSTPTAIETWNELLPGQDHYMEGVDGLKTGTTDLAGACFAGTITRDGRRVITVILNATNEENDSSARFVETAKLMNYALDNWRIETIDTSQMSLPENSLNVIDGKAKEVNLTLSGQVQLWVRNDMDINDLTINMNYDNEKLTNQSLTAPVSKDETIGTAEISLAQDTLGYLVEPETPTADILTTQAVAKENIFILTWNKILAFFK</sequence>
<comment type="caution">
    <text evidence="4">The sequence shown here is derived from an EMBL/GenBank/DDBJ whole genome shotgun (WGS) entry which is preliminary data.</text>
</comment>
<reference evidence="4 5" key="1">
    <citation type="submission" date="2021-06" db="EMBL/GenBank/DDBJ databases">
        <title>Enterococcus alishanensis sp. nov., a novel lactic acid bacterium isolated from fresh coffee beans.</title>
        <authorList>
            <person name="Chen Y.-S."/>
        </authorList>
    </citation>
    <scope>NUCLEOTIDE SEQUENCE [LARGE SCALE GENOMIC DNA]</scope>
    <source>
        <strain evidence="4 5">ALS3</strain>
    </source>
</reference>
<evidence type="ECO:0000313" key="4">
    <source>
        <dbReference type="EMBL" id="MBV7389280.1"/>
    </source>
</evidence>
<keyword evidence="4" id="KW-0645">Protease</keyword>
<dbReference type="Pfam" id="PF00768">
    <property type="entry name" value="Peptidase_S11"/>
    <property type="match status" value="1"/>
</dbReference>
<name>A0ABS6T8P8_9ENTE</name>
<dbReference type="EMBL" id="JAHUZB010000001">
    <property type="protein sequence ID" value="MBV7389280.1"/>
    <property type="molecule type" value="Genomic_DNA"/>
</dbReference>
<evidence type="ECO:0000259" key="3">
    <source>
        <dbReference type="Pfam" id="PF07943"/>
    </source>
</evidence>
<dbReference type="PANTHER" id="PTHR21581:SF11">
    <property type="entry name" value="D-ALANYL-D-ALANINE CARBOXYPEPTIDASE DACA"/>
    <property type="match status" value="1"/>
</dbReference>
<dbReference type="InterPro" id="IPR012907">
    <property type="entry name" value="Peptidase_S11_C"/>
</dbReference>
<keyword evidence="1" id="KW-0732">Signal</keyword>
<dbReference type="Proteomes" id="UP000774130">
    <property type="component" value="Unassembled WGS sequence"/>
</dbReference>
<proteinExistence type="predicted"/>
<dbReference type="GO" id="GO:0004180">
    <property type="term" value="F:carboxypeptidase activity"/>
    <property type="evidence" value="ECO:0007669"/>
    <property type="project" value="UniProtKB-KW"/>
</dbReference>
<dbReference type="Pfam" id="PF07943">
    <property type="entry name" value="PBP5_C"/>
    <property type="match status" value="1"/>
</dbReference>
<dbReference type="InterPro" id="IPR001967">
    <property type="entry name" value="Peptidase_S11_N"/>
</dbReference>
<evidence type="ECO:0000313" key="5">
    <source>
        <dbReference type="Proteomes" id="UP000774130"/>
    </source>
</evidence>
<protein>
    <submittedName>
        <fullName evidence="4">D-alanyl-D-alanine carboxypeptidase</fullName>
    </submittedName>
</protein>
<feature type="domain" description="Peptidase S11 D-Ala-D-Ala carboxypeptidase A C-terminal" evidence="3">
    <location>
        <begin position="320"/>
        <end position="409"/>
    </location>
</feature>
<evidence type="ECO:0000256" key="1">
    <source>
        <dbReference type="SAM" id="SignalP"/>
    </source>
</evidence>
<keyword evidence="4" id="KW-0378">Hydrolase</keyword>
<organism evidence="4 5">
    <name type="scientific">Enterococcus alishanensis</name>
    <dbReference type="NCBI Taxonomy" id="1303817"/>
    <lineage>
        <taxon>Bacteria</taxon>
        <taxon>Bacillati</taxon>
        <taxon>Bacillota</taxon>
        <taxon>Bacilli</taxon>
        <taxon>Lactobacillales</taxon>
        <taxon>Enterococcaceae</taxon>
        <taxon>Enterococcus</taxon>
    </lineage>
</organism>
<feature type="chain" id="PRO_5047291447" evidence="1">
    <location>
        <begin position="28"/>
        <end position="427"/>
    </location>
</feature>
<dbReference type="RefSeq" id="WP_218324347.1">
    <property type="nucleotide sequence ID" value="NZ_JAHUZB010000001.1"/>
</dbReference>
<feature type="domain" description="Peptidase S11 D-alanyl-D-alanine carboxypeptidase A N-terminal" evidence="2">
    <location>
        <begin position="28"/>
        <end position="280"/>
    </location>
</feature>
<dbReference type="PANTHER" id="PTHR21581">
    <property type="entry name" value="D-ALANYL-D-ALANINE CARBOXYPEPTIDASE"/>
    <property type="match status" value="1"/>
</dbReference>
<evidence type="ECO:0000259" key="2">
    <source>
        <dbReference type="Pfam" id="PF00768"/>
    </source>
</evidence>
<accession>A0ABS6T8P8</accession>
<keyword evidence="5" id="KW-1185">Reference proteome</keyword>
<keyword evidence="4" id="KW-0121">Carboxypeptidase</keyword>